<proteinExistence type="predicted"/>
<evidence type="ECO:0000259" key="6">
    <source>
        <dbReference type="PROSITE" id="PS50110"/>
    </source>
</evidence>
<dbReference type="EMBL" id="BKZW01000001">
    <property type="protein sequence ID" value="GER87611.1"/>
    <property type="molecule type" value="Genomic_DNA"/>
</dbReference>
<evidence type="ECO:0000313" key="8">
    <source>
        <dbReference type="Proteomes" id="UP000326912"/>
    </source>
</evidence>
<dbReference type="SMART" id="SM00421">
    <property type="entry name" value="HTH_LUXR"/>
    <property type="match status" value="1"/>
</dbReference>
<name>A0A5J4KMU3_9CHLR</name>
<dbReference type="Pfam" id="PF00196">
    <property type="entry name" value="GerE"/>
    <property type="match status" value="1"/>
</dbReference>
<gene>
    <name evidence="7" type="ORF">KDW_17730</name>
</gene>
<dbReference type="InterPro" id="IPR016032">
    <property type="entry name" value="Sig_transdc_resp-reg_C-effctor"/>
</dbReference>
<dbReference type="GO" id="GO:0003677">
    <property type="term" value="F:DNA binding"/>
    <property type="evidence" value="ECO:0007669"/>
    <property type="project" value="UniProtKB-KW"/>
</dbReference>
<evidence type="ECO:0000259" key="5">
    <source>
        <dbReference type="PROSITE" id="PS50043"/>
    </source>
</evidence>
<dbReference type="GO" id="GO:0006355">
    <property type="term" value="P:regulation of DNA-templated transcription"/>
    <property type="evidence" value="ECO:0007669"/>
    <property type="project" value="InterPro"/>
</dbReference>
<dbReference type="InterPro" id="IPR058245">
    <property type="entry name" value="NreC/VraR/RcsB-like_REC"/>
</dbReference>
<dbReference type="PRINTS" id="PR00038">
    <property type="entry name" value="HTHLUXR"/>
</dbReference>
<evidence type="ECO:0000256" key="1">
    <source>
        <dbReference type="ARBA" id="ARBA00022553"/>
    </source>
</evidence>
<dbReference type="PANTHER" id="PTHR43214:SF43">
    <property type="entry name" value="TWO-COMPONENT RESPONSE REGULATOR"/>
    <property type="match status" value="1"/>
</dbReference>
<feature type="domain" description="HTH luxR-type" evidence="5">
    <location>
        <begin position="165"/>
        <end position="230"/>
    </location>
</feature>
<feature type="domain" description="Response regulatory" evidence="6">
    <location>
        <begin position="9"/>
        <end position="125"/>
    </location>
</feature>
<dbReference type="CDD" id="cd17535">
    <property type="entry name" value="REC_NarL-like"/>
    <property type="match status" value="1"/>
</dbReference>
<dbReference type="CDD" id="cd06170">
    <property type="entry name" value="LuxR_C_like"/>
    <property type="match status" value="1"/>
</dbReference>
<sequence>MRDEQAPVRILVVDDQQLVRDGIISLLRIMEDLEVVGAARDGQEAITQTMTLQPDVVLMDIRMPGMDGVEATRQILQQQPSCCILMLTTFEDDEYVRNALRVGARGYLLKDMPVADLAKAIFAAAKGIYQLDASIIERFISPSNQQPSVQTTQPTLPPQESTGSGSSQQPGLTNREREILRLIATGATNREVARQLIISEGTVKNHLAHLFSRLGLRDRTQAVIYAREHNLI</sequence>
<dbReference type="GO" id="GO:0000160">
    <property type="term" value="P:phosphorelay signal transduction system"/>
    <property type="evidence" value="ECO:0007669"/>
    <property type="project" value="InterPro"/>
</dbReference>
<comment type="caution">
    <text evidence="7">The sequence shown here is derived from an EMBL/GenBank/DDBJ whole genome shotgun (WGS) entry which is preliminary data.</text>
</comment>
<dbReference type="SUPFAM" id="SSF46894">
    <property type="entry name" value="C-terminal effector domain of the bipartite response regulators"/>
    <property type="match status" value="1"/>
</dbReference>
<dbReference type="PANTHER" id="PTHR43214">
    <property type="entry name" value="TWO-COMPONENT RESPONSE REGULATOR"/>
    <property type="match status" value="1"/>
</dbReference>
<reference evidence="7 8" key="1">
    <citation type="submission" date="2019-10" db="EMBL/GenBank/DDBJ databases">
        <title>Dictyobacter vulcani sp. nov., within the class Ktedonobacteria, isolated from soil of volcanic Mt. Zao.</title>
        <authorList>
            <person name="Zheng Y."/>
            <person name="Wang C.M."/>
            <person name="Sakai Y."/>
            <person name="Abe K."/>
            <person name="Yokota A."/>
            <person name="Yabe S."/>
        </authorList>
    </citation>
    <scope>NUCLEOTIDE SEQUENCE [LARGE SCALE GENOMIC DNA]</scope>
    <source>
        <strain evidence="7 8">W12</strain>
    </source>
</reference>
<dbReference type="AlphaFoldDB" id="A0A5J4KMU3"/>
<dbReference type="InterPro" id="IPR011006">
    <property type="entry name" value="CheY-like_superfamily"/>
</dbReference>
<evidence type="ECO:0000313" key="7">
    <source>
        <dbReference type="EMBL" id="GER87611.1"/>
    </source>
</evidence>
<protein>
    <submittedName>
        <fullName evidence="7">DNA-binding response regulator</fullName>
    </submittedName>
</protein>
<dbReference type="Proteomes" id="UP000326912">
    <property type="component" value="Unassembled WGS sequence"/>
</dbReference>
<evidence type="ECO:0000256" key="3">
    <source>
        <dbReference type="PROSITE-ProRule" id="PRU00169"/>
    </source>
</evidence>
<dbReference type="Gene3D" id="3.40.50.2300">
    <property type="match status" value="1"/>
</dbReference>
<dbReference type="SUPFAM" id="SSF52172">
    <property type="entry name" value="CheY-like"/>
    <property type="match status" value="1"/>
</dbReference>
<dbReference type="PROSITE" id="PS50110">
    <property type="entry name" value="RESPONSE_REGULATORY"/>
    <property type="match status" value="1"/>
</dbReference>
<keyword evidence="1 3" id="KW-0597">Phosphoprotein</keyword>
<evidence type="ECO:0000256" key="4">
    <source>
        <dbReference type="SAM" id="MobiDB-lite"/>
    </source>
</evidence>
<dbReference type="SMART" id="SM00448">
    <property type="entry name" value="REC"/>
    <property type="match status" value="1"/>
</dbReference>
<dbReference type="Pfam" id="PF00072">
    <property type="entry name" value="Response_reg"/>
    <property type="match status" value="1"/>
</dbReference>
<keyword evidence="2 7" id="KW-0238">DNA-binding</keyword>
<dbReference type="InterPro" id="IPR001789">
    <property type="entry name" value="Sig_transdc_resp-reg_receiver"/>
</dbReference>
<dbReference type="InterPro" id="IPR000792">
    <property type="entry name" value="Tscrpt_reg_LuxR_C"/>
</dbReference>
<dbReference type="PROSITE" id="PS50043">
    <property type="entry name" value="HTH_LUXR_2"/>
    <property type="match status" value="1"/>
</dbReference>
<evidence type="ECO:0000256" key="2">
    <source>
        <dbReference type="ARBA" id="ARBA00023125"/>
    </source>
</evidence>
<dbReference type="InterPro" id="IPR039420">
    <property type="entry name" value="WalR-like"/>
</dbReference>
<organism evidence="7 8">
    <name type="scientific">Dictyobacter vulcani</name>
    <dbReference type="NCBI Taxonomy" id="2607529"/>
    <lineage>
        <taxon>Bacteria</taxon>
        <taxon>Bacillati</taxon>
        <taxon>Chloroflexota</taxon>
        <taxon>Ktedonobacteria</taxon>
        <taxon>Ktedonobacterales</taxon>
        <taxon>Dictyobacteraceae</taxon>
        <taxon>Dictyobacter</taxon>
    </lineage>
</organism>
<dbReference type="RefSeq" id="WP_151755591.1">
    <property type="nucleotide sequence ID" value="NZ_BKZW01000001.1"/>
</dbReference>
<dbReference type="PROSITE" id="PS00622">
    <property type="entry name" value="HTH_LUXR_1"/>
    <property type="match status" value="1"/>
</dbReference>
<accession>A0A5J4KMU3</accession>
<feature type="modified residue" description="4-aspartylphosphate" evidence="3">
    <location>
        <position position="60"/>
    </location>
</feature>
<keyword evidence="8" id="KW-1185">Reference proteome</keyword>
<feature type="region of interest" description="Disordered" evidence="4">
    <location>
        <begin position="144"/>
        <end position="172"/>
    </location>
</feature>